<evidence type="ECO:0000313" key="1">
    <source>
        <dbReference type="EMBL" id="KAF0255701.1"/>
    </source>
</evidence>
<gene>
    <name evidence="1" type="ORF">GN299_06315</name>
</gene>
<comment type="caution">
    <text evidence="1">The sequence shown here is derived from an EMBL/GenBank/DDBJ whole genome shotgun (WGS) entry which is preliminary data.</text>
</comment>
<dbReference type="EMBL" id="WOWR01000005">
    <property type="protein sequence ID" value="KAF0255701.1"/>
    <property type="molecule type" value="Genomic_DNA"/>
</dbReference>
<dbReference type="AlphaFoldDB" id="A0A7V8EIY2"/>
<sequence length="82" mass="9092">MAQTAFETTPNDVESVLHMYTHRIINSRGLSIDALAVDVFDEVDTARVEKAALDSSTDFDEQVKGAYSELKDILVELGVLEF</sequence>
<reference evidence="1 2" key="1">
    <citation type="submission" date="2019-12" db="EMBL/GenBank/DDBJ databases">
        <authorList>
            <person name="Woiski C."/>
        </authorList>
    </citation>
    <scope>NUCLEOTIDE SEQUENCE [LARGE SCALE GENOMIC DNA]</scope>
    <source>
        <strain evidence="1 2">BOE100</strain>
    </source>
</reference>
<dbReference type="RefSeq" id="WP_156858594.1">
    <property type="nucleotide sequence ID" value="NZ_WOWR01000005.1"/>
</dbReference>
<organism evidence="1 2">
    <name type="scientific">Pseudomonas putida</name>
    <name type="common">Arthrobacter siderocapsulatus</name>
    <dbReference type="NCBI Taxonomy" id="303"/>
    <lineage>
        <taxon>Bacteria</taxon>
        <taxon>Pseudomonadati</taxon>
        <taxon>Pseudomonadota</taxon>
        <taxon>Gammaproteobacteria</taxon>
        <taxon>Pseudomonadales</taxon>
        <taxon>Pseudomonadaceae</taxon>
        <taxon>Pseudomonas</taxon>
    </lineage>
</organism>
<accession>A0A7V8EIY2</accession>
<dbReference type="Proteomes" id="UP000442695">
    <property type="component" value="Unassembled WGS sequence"/>
</dbReference>
<name>A0A7V8EIY2_PSEPU</name>
<proteinExistence type="predicted"/>
<protein>
    <submittedName>
        <fullName evidence="1">Uncharacterized protein</fullName>
    </submittedName>
</protein>
<evidence type="ECO:0000313" key="2">
    <source>
        <dbReference type="Proteomes" id="UP000442695"/>
    </source>
</evidence>